<organism evidence="1 2">
    <name type="scientific">Natrialba hulunbeirensis JCM 10989</name>
    <dbReference type="NCBI Taxonomy" id="1227493"/>
    <lineage>
        <taxon>Archaea</taxon>
        <taxon>Methanobacteriati</taxon>
        <taxon>Methanobacteriota</taxon>
        <taxon>Stenosarchaea group</taxon>
        <taxon>Halobacteria</taxon>
        <taxon>Halobacteriales</taxon>
        <taxon>Natrialbaceae</taxon>
        <taxon>Natrialba</taxon>
    </lineage>
</organism>
<accession>M0AB86</accession>
<dbReference type="Proteomes" id="UP000011519">
    <property type="component" value="Unassembled WGS sequence"/>
</dbReference>
<dbReference type="PATRIC" id="fig|1227493.4.peg.168"/>
<evidence type="ECO:0000313" key="1">
    <source>
        <dbReference type="EMBL" id="ELY95666.1"/>
    </source>
</evidence>
<gene>
    <name evidence="1" type="ORF">C483_00934</name>
</gene>
<sequence>MIGQAWTIEALVEAAEYFDRPELVALAEEVFLLHPFDEELAAWKYVDIDGEFQSLDKTFNHQLWFAMAGALLADHTEASPIVEEQVRRFLEELPDNLNLYPSGLIFHPFKPEFDIKKYAKIFAEGVRSGVAHKMVSNVAQAIVGGEEGDPMKETSVGYHSFNMYAFAVLHEYFPNHPFWGHEKFERALAYARSERFKDQLDKNPYGYPYNCTGIEMAYVLDVFADDARDLQKWWLEEQFRRTLDPETMEMSRNNPDPATLTARLYEATRLPDIELSIETDIDDDN</sequence>
<protein>
    <submittedName>
        <fullName evidence="1">Agl cluster protein AglQ</fullName>
    </submittedName>
</protein>
<evidence type="ECO:0000313" key="2">
    <source>
        <dbReference type="Proteomes" id="UP000011519"/>
    </source>
</evidence>
<reference evidence="1 2" key="1">
    <citation type="journal article" date="2014" name="PLoS Genet.">
        <title>Phylogenetically driven sequencing of extremely halophilic archaea reveals strategies for static and dynamic osmo-response.</title>
        <authorList>
            <person name="Becker E.A."/>
            <person name="Seitzer P.M."/>
            <person name="Tritt A."/>
            <person name="Larsen D."/>
            <person name="Krusor M."/>
            <person name="Yao A.I."/>
            <person name="Wu D."/>
            <person name="Madern D."/>
            <person name="Eisen J.A."/>
            <person name="Darling A.E."/>
            <person name="Facciotti M.T."/>
        </authorList>
    </citation>
    <scope>NUCLEOTIDE SEQUENCE [LARGE SCALE GENOMIC DNA]</scope>
    <source>
        <strain evidence="1 2">JCM 10989</strain>
    </source>
</reference>
<dbReference type="EMBL" id="AOIM01000007">
    <property type="protein sequence ID" value="ELY95666.1"/>
    <property type="molecule type" value="Genomic_DNA"/>
</dbReference>
<keyword evidence="2" id="KW-1185">Reference proteome</keyword>
<name>M0AB86_9EURY</name>
<dbReference type="AlphaFoldDB" id="M0AB86"/>
<comment type="caution">
    <text evidence="1">The sequence shown here is derived from an EMBL/GenBank/DDBJ whole genome shotgun (WGS) entry which is preliminary data.</text>
</comment>
<proteinExistence type="predicted"/>